<gene>
    <name evidence="1" type="ORF">TOA249_LOCUS34185</name>
</gene>
<sequence>MAPPPTVEMDAATKAMFDILTKNITQMRVANEAQAARMEKLTEELAV</sequence>
<dbReference type="EMBL" id="CAJOBS010016318">
    <property type="protein sequence ID" value="CAF4959314.1"/>
    <property type="molecule type" value="Genomic_DNA"/>
</dbReference>
<feature type="non-terminal residue" evidence="1">
    <location>
        <position position="47"/>
    </location>
</feature>
<name>A0A821YIT2_9BILA</name>
<evidence type="ECO:0000313" key="1">
    <source>
        <dbReference type="EMBL" id="CAF4959314.1"/>
    </source>
</evidence>
<protein>
    <submittedName>
        <fullName evidence="1">Uncharacterized protein</fullName>
    </submittedName>
</protein>
<comment type="caution">
    <text evidence="1">The sequence shown here is derived from an EMBL/GenBank/DDBJ whole genome shotgun (WGS) entry which is preliminary data.</text>
</comment>
<dbReference type="AlphaFoldDB" id="A0A821YIT2"/>
<proteinExistence type="predicted"/>
<reference evidence="1" key="1">
    <citation type="submission" date="2021-02" db="EMBL/GenBank/DDBJ databases">
        <authorList>
            <person name="Nowell W R."/>
        </authorList>
    </citation>
    <scope>NUCLEOTIDE SEQUENCE</scope>
</reference>
<accession>A0A821YIT2</accession>
<dbReference type="Proteomes" id="UP000663838">
    <property type="component" value="Unassembled WGS sequence"/>
</dbReference>
<organism evidence="1 2">
    <name type="scientific">Rotaria socialis</name>
    <dbReference type="NCBI Taxonomy" id="392032"/>
    <lineage>
        <taxon>Eukaryota</taxon>
        <taxon>Metazoa</taxon>
        <taxon>Spiralia</taxon>
        <taxon>Gnathifera</taxon>
        <taxon>Rotifera</taxon>
        <taxon>Eurotatoria</taxon>
        <taxon>Bdelloidea</taxon>
        <taxon>Philodinida</taxon>
        <taxon>Philodinidae</taxon>
        <taxon>Rotaria</taxon>
    </lineage>
</organism>
<evidence type="ECO:0000313" key="2">
    <source>
        <dbReference type="Proteomes" id="UP000663838"/>
    </source>
</evidence>